<dbReference type="PANTHER" id="PTHR47354:SF5">
    <property type="entry name" value="PROTEIN RFBI"/>
    <property type="match status" value="1"/>
</dbReference>
<dbReference type="GO" id="GO:0016491">
    <property type="term" value="F:oxidoreductase activity"/>
    <property type="evidence" value="ECO:0007669"/>
    <property type="project" value="UniProtKB-KW"/>
</dbReference>
<dbReference type="PROSITE" id="PS51085">
    <property type="entry name" value="2FE2S_FER_2"/>
    <property type="match status" value="1"/>
</dbReference>
<dbReference type="InterPro" id="IPR006058">
    <property type="entry name" value="2Fe2S_fd_BS"/>
</dbReference>
<dbReference type="Gene3D" id="3.10.20.30">
    <property type="match status" value="1"/>
</dbReference>
<dbReference type="EMBL" id="MN329808">
    <property type="protein sequence ID" value="QGV13013.1"/>
    <property type="molecule type" value="Genomic_DNA"/>
</dbReference>
<dbReference type="CDD" id="cd00207">
    <property type="entry name" value="fer2"/>
    <property type="match status" value="1"/>
</dbReference>
<dbReference type="InterPro" id="IPR036010">
    <property type="entry name" value="2Fe-2S_ferredoxin-like_sf"/>
</dbReference>
<evidence type="ECO:0000259" key="2">
    <source>
        <dbReference type="PROSITE" id="PS51085"/>
    </source>
</evidence>
<evidence type="ECO:0000256" key="1">
    <source>
        <dbReference type="ARBA" id="ARBA00023002"/>
    </source>
</evidence>
<dbReference type="InterPro" id="IPR039261">
    <property type="entry name" value="FNR_nucleotide-bd"/>
</dbReference>
<dbReference type="Pfam" id="PF00111">
    <property type="entry name" value="Fer2"/>
    <property type="match status" value="1"/>
</dbReference>
<dbReference type="AlphaFoldDB" id="A0A650FPP3"/>
<dbReference type="InterPro" id="IPR012675">
    <property type="entry name" value="Beta-grasp_dom_sf"/>
</dbReference>
<dbReference type="PROSITE" id="PS00197">
    <property type="entry name" value="2FE2S_FER_1"/>
    <property type="match status" value="1"/>
</dbReference>
<dbReference type="PANTHER" id="PTHR47354">
    <property type="entry name" value="NADH OXIDOREDUCTASE HCR"/>
    <property type="match status" value="1"/>
</dbReference>
<keyword evidence="1" id="KW-0560">Oxidoreductase</keyword>
<gene>
    <name evidence="3" type="primary">pnp2e</name>
</gene>
<protein>
    <submittedName>
        <fullName evidence="3">Ferrodoxin reductase</fullName>
    </submittedName>
</protein>
<reference evidence="3" key="1">
    <citation type="submission" date="2019-08" db="EMBL/GenBank/DDBJ databases">
        <authorList>
            <person name="Robinson L.J."/>
            <person name="Verrett J."/>
            <person name="Sorout N."/>
            <person name="Stavrinides J."/>
        </authorList>
    </citation>
    <scope>NUCLEOTIDE SEQUENCE</scope>
    <source>
        <strain evidence="3">Tx10</strain>
    </source>
</reference>
<dbReference type="InterPro" id="IPR050415">
    <property type="entry name" value="MRET"/>
</dbReference>
<dbReference type="SUPFAM" id="SSF63380">
    <property type="entry name" value="Riboflavin synthase domain-like"/>
    <property type="match status" value="1"/>
</dbReference>
<dbReference type="SUPFAM" id="SSF54292">
    <property type="entry name" value="2Fe-2S ferredoxin-like"/>
    <property type="match status" value="1"/>
</dbReference>
<dbReference type="InterPro" id="IPR017938">
    <property type="entry name" value="Riboflavin_synthase-like_b-brl"/>
</dbReference>
<proteinExistence type="predicted"/>
<sequence length="321" mass="35359">MPVSDTDLLAADTMPGEYFVFSFDDEGNNSLQRCYTLVSAEHGKFYEFIIEDRGEGSASNVISRLLQERKEVNILGRGGEITFNSVRSRKNVLLIAGGVGITLPMALIRECFKSYGYSAPGVVVQLVLSCHDLGSVPCLNELMDLHTRCDWFSMRIHVTRVKLAKFSDIVRAGRIDSAFDYIKAVPESAIVCGGADFAQSMVTAINTKFPQTSVAVEAFSSGRSFDYIMKSETHKTEITLKTLNRVISVDPGLTVLDNLISHNVSIRNMCRSGICGSCKFRLHSGDIRSEPDFCLSAKDKAEKVYLACCSYPSENAVIDII</sequence>
<dbReference type="Gene3D" id="2.40.30.10">
    <property type="entry name" value="Translation factors"/>
    <property type="match status" value="1"/>
</dbReference>
<dbReference type="Gene3D" id="3.40.50.80">
    <property type="entry name" value="Nucleotide-binding domain of ferredoxin-NADP reductase (FNR) module"/>
    <property type="match status" value="1"/>
</dbReference>
<dbReference type="SUPFAM" id="SSF52343">
    <property type="entry name" value="Ferredoxin reductase-like, C-terminal NADP-linked domain"/>
    <property type="match status" value="1"/>
</dbReference>
<evidence type="ECO:0000313" key="3">
    <source>
        <dbReference type="EMBL" id="QGV13013.1"/>
    </source>
</evidence>
<dbReference type="Pfam" id="PF08030">
    <property type="entry name" value="NAD_binding_6"/>
    <property type="match status" value="1"/>
</dbReference>
<dbReference type="InterPro" id="IPR001041">
    <property type="entry name" value="2Fe-2S_ferredoxin-type"/>
</dbReference>
<feature type="domain" description="2Fe-2S ferredoxin-type" evidence="2">
    <location>
        <begin position="236"/>
        <end position="321"/>
    </location>
</feature>
<organism evidence="3">
    <name type="scientific">Pantoea agglomerans Tx10</name>
    <dbReference type="NCBI Taxonomy" id="1332072"/>
    <lineage>
        <taxon>Bacteria</taxon>
        <taxon>Pseudomonadati</taxon>
        <taxon>Pseudomonadota</taxon>
        <taxon>Gammaproteobacteria</taxon>
        <taxon>Enterobacterales</taxon>
        <taxon>Erwiniaceae</taxon>
        <taxon>Pantoea</taxon>
        <taxon>Pantoea agglomerans group</taxon>
    </lineage>
</organism>
<accession>A0A650FPP3</accession>
<name>A0A650FPP3_ENTAG</name>
<dbReference type="GO" id="GO:0051537">
    <property type="term" value="F:2 iron, 2 sulfur cluster binding"/>
    <property type="evidence" value="ECO:0007669"/>
    <property type="project" value="InterPro"/>
</dbReference>
<dbReference type="InterPro" id="IPR013121">
    <property type="entry name" value="Fe_red_NAD-bd_6"/>
</dbReference>